<dbReference type="Proteomes" id="UP000828390">
    <property type="component" value="Unassembled WGS sequence"/>
</dbReference>
<gene>
    <name evidence="1" type="ORF">DPMN_052715</name>
</gene>
<reference evidence="1" key="2">
    <citation type="submission" date="2020-11" db="EMBL/GenBank/DDBJ databases">
        <authorList>
            <person name="McCartney M.A."/>
            <person name="Auch B."/>
            <person name="Kono T."/>
            <person name="Mallez S."/>
            <person name="Becker A."/>
            <person name="Gohl D.M."/>
            <person name="Silverstein K.A.T."/>
            <person name="Koren S."/>
            <person name="Bechman K.B."/>
            <person name="Herman A."/>
            <person name="Abrahante J.E."/>
            <person name="Garbe J."/>
        </authorList>
    </citation>
    <scope>NUCLEOTIDE SEQUENCE</scope>
    <source>
        <strain evidence="1">Duluth1</strain>
        <tissue evidence="1">Whole animal</tissue>
    </source>
</reference>
<organism evidence="1 2">
    <name type="scientific">Dreissena polymorpha</name>
    <name type="common">Zebra mussel</name>
    <name type="synonym">Mytilus polymorpha</name>
    <dbReference type="NCBI Taxonomy" id="45954"/>
    <lineage>
        <taxon>Eukaryota</taxon>
        <taxon>Metazoa</taxon>
        <taxon>Spiralia</taxon>
        <taxon>Lophotrochozoa</taxon>
        <taxon>Mollusca</taxon>
        <taxon>Bivalvia</taxon>
        <taxon>Autobranchia</taxon>
        <taxon>Heteroconchia</taxon>
        <taxon>Euheterodonta</taxon>
        <taxon>Imparidentia</taxon>
        <taxon>Neoheterodontei</taxon>
        <taxon>Myida</taxon>
        <taxon>Dreissenoidea</taxon>
        <taxon>Dreissenidae</taxon>
        <taxon>Dreissena</taxon>
    </lineage>
</organism>
<comment type="caution">
    <text evidence="1">The sequence shown here is derived from an EMBL/GenBank/DDBJ whole genome shotgun (WGS) entry which is preliminary data.</text>
</comment>
<evidence type="ECO:0000313" key="1">
    <source>
        <dbReference type="EMBL" id="KAH3726843.1"/>
    </source>
</evidence>
<sequence>MPKTVTFSRNCTGRIRSTILKLNHGLADSEIVKSEFTDAPFSTGYEFIAYLIKSNHNDMLKKTCAFLKRHTATRYLTRKRRYGLHSEIHYSKGLTEPKPDLTAKWPHLQLNMLYRLKIKLFV</sequence>
<dbReference type="AlphaFoldDB" id="A0A9D4CK57"/>
<dbReference type="EMBL" id="JAIWYP010000012">
    <property type="protein sequence ID" value="KAH3726843.1"/>
    <property type="molecule type" value="Genomic_DNA"/>
</dbReference>
<accession>A0A9D4CK57</accession>
<protein>
    <submittedName>
        <fullName evidence="1">Uncharacterized protein</fullName>
    </submittedName>
</protein>
<evidence type="ECO:0000313" key="2">
    <source>
        <dbReference type="Proteomes" id="UP000828390"/>
    </source>
</evidence>
<proteinExistence type="predicted"/>
<name>A0A9D4CK57_DREPO</name>
<reference evidence="1" key="1">
    <citation type="journal article" date="2019" name="bioRxiv">
        <title>The Genome of the Zebra Mussel, Dreissena polymorpha: A Resource for Invasive Species Research.</title>
        <authorList>
            <person name="McCartney M.A."/>
            <person name="Auch B."/>
            <person name="Kono T."/>
            <person name="Mallez S."/>
            <person name="Zhang Y."/>
            <person name="Obille A."/>
            <person name="Becker A."/>
            <person name="Abrahante J.E."/>
            <person name="Garbe J."/>
            <person name="Badalamenti J.P."/>
            <person name="Herman A."/>
            <person name="Mangelson H."/>
            <person name="Liachko I."/>
            <person name="Sullivan S."/>
            <person name="Sone E.D."/>
            <person name="Koren S."/>
            <person name="Silverstein K.A.T."/>
            <person name="Beckman K.B."/>
            <person name="Gohl D.M."/>
        </authorList>
    </citation>
    <scope>NUCLEOTIDE SEQUENCE</scope>
    <source>
        <strain evidence="1">Duluth1</strain>
        <tissue evidence="1">Whole animal</tissue>
    </source>
</reference>
<keyword evidence="2" id="KW-1185">Reference proteome</keyword>